<reference evidence="1 2" key="1">
    <citation type="submission" date="2018-08" db="EMBL/GenBank/DDBJ databases">
        <title>Wenzhouxiangella salilacus sp. nov., a novel bacterium isolated from a saline lake in Xinjiang Province, China.</title>
        <authorList>
            <person name="Han S."/>
        </authorList>
    </citation>
    <scope>NUCLEOTIDE SEQUENCE [LARGE SCALE GENOMIC DNA]</scope>
    <source>
        <strain evidence="1 2">XDB06</strain>
    </source>
</reference>
<protein>
    <submittedName>
        <fullName evidence="1">Uncharacterized protein</fullName>
    </submittedName>
</protein>
<dbReference type="Proteomes" id="UP000260351">
    <property type="component" value="Unassembled WGS sequence"/>
</dbReference>
<comment type="caution">
    <text evidence="1">The sequence shown here is derived from an EMBL/GenBank/DDBJ whole genome shotgun (WGS) entry which is preliminary data.</text>
</comment>
<evidence type="ECO:0000313" key="2">
    <source>
        <dbReference type="Proteomes" id="UP000260351"/>
    </source>
</evidence>
<gene>
    <name evidence="1" type="ORF">DZC52_04055</name>
</gene>
<name>A0A3E1KAS5_9GAMM</name>
<keyword evidence="2" id="KW-1185">Reference proteome</keyword>
<organism evidence="1 2">
    <name type="scientific">Wenzhouxiangella sediminis</name>
    <dbReference type="NCBI Taxonomy" id="1792836"/>
    <lineage>
        <taxon>Bacteria</taxon>
        <taxon>Pseudomonadati</taxon>
        <taxon>Pseudomonadota</taxon>
        <taxon>Gammaproteobacteria</taxon>
        <taxon>Chromatiales</taxon>
        <taxon>Wenzhouxiangellaceae</taxon>
        <taxon>Wenzhouxiangella</taxon>
    </lineage>
</organism>
<evidence type="ECO:0000313" key="1">
    <source>
        <dbReference type="EMBL" id="RFF31540.1"/>
    </source>
</evidence>
<dbReference type="EMBL" id="QUZK01000018">
    <property type="protein sequence ID" value="RFF31540.1"/>
    <property type="molecule type" value="Genomic_DNA"/>
</dbReference>
<dbReference type="AlphaFoldDB" id="A0A3E1KAS5"/>
<accession>A0A3E1KAS5</accession>
<proteinExistence type="predicted"/>
<sequence>MVNDKRTQRRIFEVSEDVRMSTNLINIRADEEIFDVRASTDETEPPNLERVGQTVYEHFPDDFDFLAVFTTTNTGPFRFYVDAKNKIEGIGKPNFDDAHSFGSAGRLQGVAYLNTSTGQPLIHELTHNFGVFLDPDLGLDDGTPHWGGVDIPGTLGGLDFEQQGGNQYKITWSPFDVESESLSMAPMELYLWGLLPAEDVPETTVLHGVDPRDQEVGDVVTPESVSSVTMADVQAIHGPRVPSPANASSRFRIAAVVVSAGRWATDAEMAFWSGVMERFGVEEGTATVLEHFDQALADEFGQAPPTATFDYLTQGRGEMNSTLAGESHDLAGLTGAWHDPASSGQGFNLQMAPSGLFGYYYGYSDAGEDLWLVLDLHEQAIEFGEPFTLKAFAGTSGVFGAPNEATEWGRVTFEFQSCQEGEALLTSHSGDQVQEFDLKPIALVDGASQEDCRLLHRTDGADAMVNLNAAWHDPQTSGQGWNLVRTTAGMFGYFYGYTADGEPLWLVTKEVIGDIQLGQPVEYTLLTNTTEAASFESPAPSTELETWGTATLTFENCRTGTADMQGIDGTQVQELEVVATTLGLPACHDPGGED</sequence>